<gene>
    <name evidence="6" type="ORF">K2173_002982</name>
</gene>
<protein>
    <recommendedName>
        <fullName evidence="5">NAC domain-containing protein</fullName>
    </recommendedName>
</protein>
<sequence length="167" mass="19801">MTDNHDFDQYIINQLNNKFTSQPVLIENLIVADIRDYHPKEFFSGEANVSGVKERFVLTPRNCHYGSRWLPVYQVRHGYWEAFEYSDGKILGNFGVVGVKQKLRFCEGELRNGRKTNWHMIEYRLLHHYCLVTCNHLEGKLDDWVLCRVKEEFVPEDLSLDMEKMNI</sequence>
<evidence type="ECO:0000256" key="4">
    <source>
        <dbReference type="ARBA" id="ARBA00023242"/>
    </source>
</evidence>
<dbReference type="InterPro" id="IPR003441">
    <property type="entry name" value="NAC-dom"/>
</dbReference>
<dbReference type="PROSITE" id="PS51005">
    <property type="entry name" value="NAC"/>
    <property type="match status" value="1"/>
</dbReference>
<keyword evidence="3" id="KW-0804">Transcription</keyword>
<dbReference type="InterPro" id="IPR036093">
    <property type="entry name" value="NAC_dom_sf"/>
</dbReference>
<dbReference type="EMBL" id="JAIWQS010000012">
    <property type="protein sequence ID" value="KAJ8748345.1"/>
    <property type="molecule type" value="Genomic_DNA"/>
</dbReference>
<dbReference type="PANTHER" id="PTHR31719">
    <property type="entry name" value="NAC TRANSCRIPTION FACTOR 56"/>
    <property type="match status" value="1"/>
</dbReference>
<keyword evidence="4" id="KW-0539">Nucleus</keyword>
<proteinExistence type="predicted"/>
<organism evidence="6 7">
    <name type="scientific">Erythroxylum novogranatense</name>
    <dbReference type="NCBI Taxonomy" id="1862640"/>
    <lineage>
        <taxon>Eukaryota</taxon>
        <taxon>Viridiplantae</taxon>
        <taxon>Streptophyta</taxon>
        <taxon>Embryophyta</taxon>
        <taxon>Tracheophyta</taxon>
        <taxon>Spermatophyta</taxon>
        <taxon>Magnoliopsida</taxon>
        <taxon>eudicotyledons</taxon>
        <taxon>Gunneridae</taxon>
        <taxon>Pentapetalae</taxon>
        <taxon>rosids</taxon>
        <taxon>fabids</taxon>
        <taxon>Malpighiales</taxon>
        <taxon>Erythroxylaceae</taxon>
        <taxon>Erythroxylum</taxon>
    </lineage>
</organism>
<evidence type="ECO:0000313" key="6">
    <source>
        <dbReference type="EMBL" id="KAJ8748345.1"/>
    </source>
</evidence>
<evidence type="ECO:0000256" key="2">
    <source>
        <dbReference type="ARBA" id="ARBA00023125"/>
    </source>
</evidence>
<evidence type="ECO:0000256" key="3">
    <source>
        <dbReference type="ARBA" id="ARBA00023163"/>
    </source>
</evidence>
<dbReference type="GO" id="GO:0003677">
    <property type="term" value="F:DNA binding"/>
    <property type="evidence" value="ECO:0007669"/>
    <property type="project" value="UniProtKB-KW"/>
</dbReference>
<dbReference type="Proteomes" id="UP001159364">
    <property type="component" value="Linkage Group LG12"/>
</dbReference>
<comment type="caution">
    <text evidence="6">The sequence shown here is derived from an EMBL/GenBank/DDBJ whole genome shotgun (WGS) entry which is preliminary data.</text>
</comment>
<dbReference type="SUPFAM" id="SSF101941">
    <property type="entry name" value="NAC domain"/>
    <property type="match status" value="1"/>
</dbReference>
<evidence type="ECO:0000256" key="1">
    <source>
        <dbReference type="ARBA" id="ARBA00023015"/>
    </source>
</evidence>
<reference evidence="6 7" key="1">
    <citation type="submission" date="2021-09" db="EMBL/GenBank/DDBJ databases">
        <title>Genomic insights and catalytic innovation underlie evolution of tropane alkaloids biosynthesis.</title>
        <authorList>
            <person name="Wang Y.-J."/>
            <person name="Tian T."/>
            <person name="Huang J.-P."/>
            <person name="Huang S.-X."/>
        </authorList>
    </citation>
    <scope>NUCLEOTIDE SEQUENCE [LARGE SCALE GENOMIC DNA]</scope>
    <source>
        <strain evidence="6">KIB-2018</strain>
        <tissue evidence="6">Leaf</tissue>
    </source>
</reference>
<dbReference type="GO" id="GO:0006355">
    <property type="term" value="P:regulation of DNA-templated transcription"/>
    <property type="evidence" value="ECO:0007669"/>
    <property type="project" value="InterPro"/>
</dbReference>
<name>A0AAV8S859_9ROSI</name>
<evidence type="ECO:0000259" key="5">
    <source>
        <dbReference type="PROSITE" id="PS51005"/>
    </source>
</evidence>
<dbReference type="PANTHER" id="PTHR31719:SF248">
    <property type="entry name" value="NAC DOMAIN-CONTAINING PROTEIN 10"/>
    <property type="match status" value="1"/>
</dbReference>
<accession>A0AAV8S859</accession>
<keyword evidence="1" id="KW-0805">Transcription regulation</keyword>
<dbReference type="Gene3D" id="2.170.150.80">
    <property type="entry name" value="NAC domain"/>
    <property type="match status" value="1"/>
</dbReference>
<keyword evidence="2" id="KW-0238">DNA-binding</keyword>
<keyword evidence="7" id="KW-1185">Reference proteome</keyword>
<dbReference type="GO" id="GO:0048731">
    <property type="term" value="P:system development"/>
    <property type="evidence" value="ECO:0007669"/>
    <property type="project" value="TreeGrafter"/>
</dbReference>
<dbReference type="AlphaFoldDB" id="A0AAV8S859"/>
<evidence type="ECO:0000313" key="7">
    <source>
        <dbReference type="Proteomes" id="UP001159364"/>
    </source>
</evidence>
<feature type="domain" description="NAC" evidence="5">
    <location>
        <begin position="1"/>
        <end position="152"/>
    </location>
</feature>
<dbReference type="Pfam" id="PF02365">
    <property type="entry name" value="NAM"/>
    <property type="match status" value="1"/>
</dbReference>